<dbReference type="EMBL" id="JAQIZT010000016">
    <property type="protein sequence ID" value="KAJ6968567.1"/>
    <property type="molecule type" value="Genomic_DNA"/>
</dbReference>
<sequence length="82" mass="9658">MQPDHLSINMTRNRLRLVSSETFIKLMQKEFEIVVVLTAGDIKYELEFDSICLEYGQAFVKPARVKKEKKKLNPYDYNGQME</sequence>
<reference evidence="1 2" key="1">
    <citation type="journal article" date="2023" name="Mol. Ecol. Resour.">
        <title>Chromosome-level genome assembly of a triploid poplar Populus alba 'Berolinensis'.</title>
        <authorList>
            <person name="Chen S."/>
            <person name="Yu Y."/>
            <person name="Wang X."/>
            <person name="Wang S."/>
            <person name="Zhang T."/>
            <person name="Zhou Y."/>
            <person name="He R."/>
            <person name="Meng N."/>
            <person name="Wang Y."/>
            <person name="Liu W."/>
            <person name="Liu Z."/>
            <person name="Liu J."/>
            <person name="Guo Q."/>
            <person name="Huang H."/>
            <person name="Sederoff R.R."/>
            <person name="Wang G."/>
            <person name="Qu G."/>
            <person name="Chen S."/>
        </authorList>
    </citation>
    <scope>NUCLEOTIDE SEQUENCE [LARGE SCALE GENOMIC DNA]</scope>
    <source>
        <strain evidence="1">SC-2020</strain>
    </source>
</reference>
<dbReference type="Proteomes" id="UP001164929">
    <property type="component" value="Chromosome 16"/>
</dbReference>
<dbReference type="AlphaFoldDB" id="A0AAD6LMP4"/>
<name>A0AAD6LMP4_9ROSI</name>
<comment type="caution">
    <text evidence="1">The sequence shown here is derived from an EMBL/GenBank/DDBJ whole genome shotgun (WGS) entry which is preliminary data.</text>
</comment>
<protein>
    <submittedName>
        <fullName evidence="1">Uncharacterized protein</fullName>
    </submittedName>
</protein>
<organism evidence="1 2">
    <name type="scientific">Populus alba x Populus x berolinensis</name>
    <dbReference type="NCBI Taxonomy" id="444605"/>
    <lineage>
        <taxon>Eukaryota</taxon>
        <taxon>Viridiplantae</taxon>
        <taxon>Streptophyta</taxon>
        <taxon>Embryophyta</taxon>
        <taxon>Tracheophyta</taxon>
        <taxon>Spermatophyta</taxon>
        <taxon>Magnoliopsida</taxon>
        <taxon>eudicotyledons</taxon>
        <taxon>Gunneridae</taxon>
        <taxon>Pentapetalae</taxon>
        <taxon>rosids</taxon>
        <taxon>fabids</taxon>
        <taxon>Malpighiales</taxon>
        <taxon>Salicaceae</taxon>
        <taxon>Saliceae</taxon>
        <taxon>Populus</taxon>
    </lineage>
</organism>
<proteinExistence type="predicted"/>
<keyword evidence="2" id="KW-1185">Reference proteome</keyword>
<evidence type="ECO:0000313" key="2">
    <source>
        <dbReference type="Proteomes" id="UP001164929"/>
    </source>
</evidence>
<gene>
    <name evidence="1" type="ORF">NC653_036527</name>
</gene>
<evidence type="ECO:0000313" key="1">
    <source>
        <dbReference type="EMBL" id="KAJ6968567.1"/>
    </source>
</evidence>
<accession>A0AAD6LMP4</accession>